<dbReference type="EMBL" id="JYDI01000018">
    <property type="protein sequence ID" value="KRY58820.1"/>
    <property type="molecule type" value="Genomic_DNA"/>
</dbReference>
<dbReference type="OrthoDB" id="5925126at2759"/>
<name>A0A0V1DBR8_TRIBR</name>
<dbReference type="Proteomes" id="UP000054653">
    <property type="component" value="Unassembled WGS sequence"/>
</dbReference>
<accession>A0A0V1DBR8</accession>
<evidence type="ECO:0000313" key="2">
    <source>
        <dbReference type="Proteomes" id="UP000054653"/>
    </source>
</evidence>
<keyword evidence="2" id="KW-1185">Reference proteome</keyword>
<dbReference type="AlphaFoldDB" id="A0A0V1DBR8"/>
<reference evidence="1 2" key="1">
    <citation type="submission" date="2015-01" db="EMBL/GenBank/DDBJ databases">
        <title>Evolution of Trichinella species and genotypes.</title>
        <authorList>
            <person name="Korhonen P.K."/>
            <person name="Edoardo P."/>
            <person name="Giuseppe L.R."/>
            <person name="Gasser R.B."/>
        </authorList>
    </citation>
    <scope>NUCLEOTIDE SEQUENCE [LARGE SCALE GENOMIC DNA]</scope>
    <source>
        <strain evidence="1">ISS120</strain>
    </source>
</reference>
<evidence type="ECO:0000313" key="1">
    <source>
        <dbReference type="EMBL" id="KRY58820.1"/>
    </source>
</evidence>
<organism evidence="1 2">
    <name type="scientific">Trichinella britovi</name>
    <name type="common">Parasitic roundworm</name>
    <dbReference type="NCBI Taxonomy" id="45882"/>
    <lineage>
        <taxon>Eukaryota</taxon>
        <taxon>Metazoa</taxon>
        <taxon>Ecdysozoa</taxon>
        <taxon>Nematoda</taxon>
        <taxon>Enoplea</taxon>
        <taxon>Dorylaimia</taxon>
        <taxon>Trichinellida</taxon>
        <taxon>Trichinellidae</taxon>
        <taxon>Trichinella</taxon>
    </lineage>
</organism>
<gene>
    <name evidence="1" type="ORF">T03_3885</name>
</gene>
<proteinExistence type="predicted"/>
<protein>
    <submittedName>
        <fullName evidence="1">Uncharacterized protein</fullName>
    </submittedName>
</protein>
<sequence length="164" mass="18738">MQDKINLSAFTSAVCTFQQSRECQITANTCLFCSYTPLMLYNPTQLSESCKGYHRLLIYVLNIYPRKNHWCVLACKLARSGCTVRRIHLRSGPVEQSWPSVWNHGTGAAGNQPPVHSASFPFILIISSDYLAFQFGCRHHYCYGVEPHERRQPSNLQIHSIHTH</sequence>
<comment type="caution">
    <text evidence="1">The sequence shown here is derived from an EMBL/GenBank/DDBJ whole genome shotgun (WGS) entry which is preliminary data.</text>
</comment>